<dbReference type="InterPro" id="IPR002509">
    <property type="entry name" value="NODB_dom"/>
</dbReference>
<name>A0A1I4ANC9_9BACL</name>
<dbReference type="Proteomes" id="UP000198915">
    <property type="component" value="Unassembled WGS sequence"/>
</dbReference>
<keyword evidence="6" id="KW-1185">Reference proteome</keyword>
<proteinExistence type="predicted"/>
<evidence type="ECO:0000313" key="6">
    <source>
        <dbReference type="Proteomes" id="UP000198915"/>
    </source>
</evidence>
<dbReference type="EMBL" id="FORT01000015">
    <property type="protein sequence ID" value="SFK58018.1"/>
    <property type="molecule type" value="Genomic_DNA"/>
</dbReference>
<evidence type="ECO:0000313" key="5">
    <source>
        <dbReference type="EMBL" id="SFK58018.1"/>
    </source>
</evidence>
<feature type="signal peptide" evidence="3">
    <location>
        <begin position="1"/>
        <end position="33"/>
    </location>
</feature>
<reference evidence="6" key="1">
    <citation type="submission" date="2016-10" db="EMBL/GenBank/DDBJ databases">
        <authorList>
            <person name="Varghese N."/>
            <person name="Submissions S."/>
        </authorList>
    </citation>
    <scope>NUCLEOTIDE SEQUENCE [LARGE SCALE GENOMIC DNA]</scope>
    <source>
        <strain evidence="6">OK042</strain>
    </source>
</reference>
<accession>A0A1I4ANC9</accession>
<evidence type="ECO:0000256" key="1">
    <source>
        <dbReference type="ARBA" id="ARBA00022723"/>
    </source>
</evidence>
<feature type="chain" id="PRO_5038980032" evidence="3">
    <location>
        <begin position="34"/>
        <end position="483"/>
    </location>
</feature>
<evidence type="ECO:0000256" key="3">
    <source>
        <dbReference type="SAM" id="SignalP"/>
    </source>
</evidence>
<sequence>MKFWKGQRKRFWGKMLGVTGALALLLSSSVMEATAYANTQPASSVVRYTGEPSKAVSMVYTTKPELALTFNGLGDEKKLTQLLNDLDTYNIKATFFLPGAQVAKQPQLAKQILARGHEIGNNAVHGHDLANLSYEQIYQQIKESKELILKHTGVTPKYARTWLGTYTDDIRLAAAHNGQEAVIGYSLFLHNWHDETDEQKNKYVRKYMNRGGIIALDIDENIHLSVSIPLIAKAAAEAGYQFVPLQTLLALGQEKLPLEKIEGYDAAKINPDYTNAMAKVVKRVETDEKKVAITIDDWGSDATVTNILRILEKYQVKSTFFLRADGTAKNPNLARAILEAGHEVANHTYSHPNNTHITPEQLQQEIVKAHQVITEAIQQKPTMYFRPPAGAVNDDVVKAIAATGYETIALFDVIPSDHDKSKSADDIVNAVLEKTKNGSIVLLHMLDDIQTVEALPRIIEGLQAKGYSLVTMTELVEESEQGK</sequence>
<organism evidence="5 6">
    <name type="scientific">Brevibacillus centrosporus</name>
    <dbReference type="NCBI Taxonomy" id="54910"/>
    <lineage>
        <taxon>Bacteria</taxon>
        <taxon>Bacillati</taxon>
        <taxon>Bacillota</taxon>
        <taxon>Bacilli</taxon>
        <taxon>Bacillales</taxon>
        <taxon>Paenibacillaceae</taxon>
        <taxon>Brevibacillus</taxon>
    </lineage>
</organism>
<dbReference type="STRING" id="1884381.SAMN05518846_115151"/>
<dbReference type="GO" id="GO:0005975">
    <property type="term" value="P:carbohydrate metabolic process"/>
    <property type="evidence" value="ECO:0007669"/>
    <property type="project" value="InterPro"/>
</dbReference>
<feature type="domain" description="NodB homology" evidence="4">
    <location>
        <begin position="64"/>
        <end position="243"/>
    </location>
</feature>
<dbReference type="GO" id="GO:0016810">
    <property type="term" value="F:hydrolase activity, acting on carbon-nitrogen (but not peptide) bonds"/>
    <property type="evidence" value="ECO:0007669"/>
    <property type="project" value="InterPro"/>
</dbReference>
<dbReference type="PROSITE" id="PS51677">
    <property type="entry name" value="NODB"/>
    <property type="match status" value="2"/>
</dbReference>
<dbReference type="InterPro" id="IPR050248">
    <property type="entry name" value="Polysacc_deacetylase_ArnD"/>
</dbReference>
<keyword evidence="3" id="KW-0732">Signal</keyword>
<evidence type="ECO:0000256" key="2">
    <source>
        <dbReference type="ARBA" id="ARBA00022801"/>
    </source>
</evidence>
<dbReference type="CDD" id="cd10917">
    <property type="entry name" value="CE4_NodB_like_6s_7s"/>
    <property type="match status" value="2"/>
</dbReference>
<dbReference type="Pfam" id="PF01522">
    <property type="entry name" value="Polysacc_deac_1"/>
    <property type="match status" value="2"/>
</dbReference>
<gene>
    <name evidence="5" type="ORF">SAMN05518846_115151</name>
</gene>
<dbReference type="Gene3D" id="3.20.20.370">
    <property type="entry name" value="Glycoside hydrolase/deacetylase"/>
    <property type="match status" value="2"/>
</dbReference>
<dbReference type="RefSeq" id="WP_092273911.1">
    <property type="nucleotide sequence ID" value="NZ_FORT01000015.1"/>
</dbReference>
<protein>
    <submittedName>
        <fullName evidence="5">Peptidoglycan/xylan/chitin deacetylase, PgdA/CDA1 family</fullName>
    </submittedName>
</protein>
<dbReference type="AlphaFoldDB" id="A0A1I4ANC9"/>
<feature type="domain" description="NodB homology" evidence="4">
    <location>
        <begin position="289"/>
        <end position="470"/>
    </location>
</feature>
<dbReference type="GO" id="GO:0046872">
    <property type="term" value="F:metal ion binding"/>
    <property type="evidence" value="ECO:0007669"/>
    <property type="project" value="UniProtKB-KW"/>
</dbReference>
<keyword evidence="1" id="KW-0479">Metal-binding</keyword>
<dbReference type="SUPFAM" id="SSF88713">
    <property type="entry name" value="Glycoside hydrolase/deacetylase"/>
    <property type="match status" value="2"/>
</dbReference>
<dbReference type="InterPro" id="IPR011330">
    <property type="entry name" value="Glyco_hydro/deAcase_b/a-brl"/>
</dbReference>
<keyword evidence="2" id="KW-0378">Hydrolase</keyword>
<dbReference type="PANTHER" id="PTHR10587:SF133">
    <property type="entry name" value="CHITIN DEACETYLASE 1-RELATED"/>
    <property type="match status" value="1"/>
</dbReference>
<dbReference type="PANTHER" id="PTHR10587">
    <property type="entry name" value="GLYCOSYL TRANSFERASE-RELATED"/>
    <property type="match status" value="1"/>
</dbReference>
<evidence type="ECO:0000259" key="4">
    <source>
        <dbReference type="PROSITE" id="PS51677"/>
    </source>
</evidence>
<dbReference type="GO" id="GO:0016020">
    <property type="term" value="C:membrane"/>
    <property type="evidence" value="ECO:0007669"/>
    <property type="project" value="TreeGrafter"/>
</dbReference>